<dbReference type="Proteomes" id="UP001140087">
    <property type="component" value="Unassembled WGS sequence"/>
</dbReference>
<evidence type="ECO:0000313" key="1">
    <source>
        <dbReference type="EMBL" id="KAJ2800532.1"/>
    </source>
</evidence>
<gene>
    <name evidence="1" type="ORF">H4R21_003138</name>
</gene>
<comment type="caution">
    <text evidence="1">The sequence shown here is derived from an EMBL/GenBank/DDBJ whole genome shotgun (WGS) entry which is preliminary data.</text>
</comment>
<dbReference type="EMBL" id="JANBUN010000931">
    <property type="protein sequence ID" value="KAJ2800532.1"/>
    <property type="molecule type" value="Genomic_DNA"/>
</dbReference>
<keyword evidence="2" id="KW-1185">Reference proteome</keyword>
<protein>
    <submittedName>
        <fullName evidence="1">Uncharacterized protein</fullName>
    </submittedName>
</protein>
<sequence>MSSAVLTGRRGVRPVEALPVVVPGYQLTFDMAGVPYWEPGFGAIEPLDKEDRGPAGGRAADCQVGAPLHCVAFRITRKELEHIVNTEGGSGNPDFGYQLIDIACTTYSGVALVGQTLVDTQRIASGLHPSQRYREILIAGATEHGLSPEYIACLAAVKAYVPQKRGQKVAKYAIAALFAPLLLPSIVAAASALVFGT</sequence>
<proteinExistence type="predicted"/>
<organism evidence="1 2">
    <name type="scientific">Coemansia helicoidea</name>
    <dbReference type="NCBI Taxonomy" id="1286919"/>
    <lineage>
        <taxon>Eukaryota</taxon>
        <taxon>Fungi</taxon>
        <taxon>Fungi incertae sedis</taxon>
        <taxon>Zoopagomycota</taxon>
        <taxon>Kickxellomycotina</taxon>
        <taxon>Kickxellomycetes</taxon>
        <taxon>Kickxellales</taxon>
        <taxon>Kickxellaceae</taxon>
        <taxon>Coemansia</taxon>
    </lineage>
</organism>
<reference evidence="1" key="1">
    <citation type="submission" date="2022-07" db="EMBL/GenBank/DDBJ databases">
        <title>Phylogenomic reconstructions and comparative analyses of Kickxellomycotina fungi.</title>
        <authorList>
            <person name="Reynolds N.K."/>
            <person name="Stajich J.E."/>
            <person name="Barry K."/>
            <person name="Grigoriev I.V."/>
            <person name="Crous P."/>
            <person name="Smith M.E."/>
        </authorList>
    </citation>
    <scope>NUCLEOTIDE SEQUENCE</scope>
    <source>
        <strain evidence="1">BCRC 34780</strain>
    </source>
</reference>
<evidence type="ECO:0000313" key="2">
    <source>
        <dbReference type="Proteomes" id="UP001140087"/>
    </source>
</evidence>
<name>A0ACC1L453_9FUNG</name>
<feature type="non-terminal residue" evidence="1">
    <location>
        <position position="197"/>
    </location>
</feature>
<accession>A0ACC1L453</accession>